<evidence type="ECO:0000256" key="2">
    <source>
        <dbReference type="RuleBase" id="RU000461"/>
    </source>
</evidence>
<keyword evidence="2" id="KW-0560">Oxidoreductase</keyword>
<keyword evidence="2" id="KW-0349">Heme</keyword>
<dbReference type="PROSITE" id="PS00086">
    <property type="entry name" value="CYTOCHROME_P450"/>
    <property type="match status" value="1"/>
</dbReference>
<keyword evidence="2" id="KW-0479">Metal-binding</keyword>
<dbReference type="Pfam" id="PF00067">
    <property type="entry name" value="p450"/>
    <property type="match status" value="1"/>
</dbReference>
<keyword evidence="5" id="KW-1185">Reference proteome</keyword>
<organism evidence="4 5">
    <name type="scientific">Streptomyces bambusae</name>
    <dbReference type="NCBI Taxonomy" id="1550616"/>
    <lineage>
        <taxon>Bacteria</taxon>
        <taxon>Bacillati</taxon>
        <taxon>Actinomycetota</taxon>
        <taxon>Actinomycetes</taxon>
        <taxon>Kitasatosporales</taxon>
        <taxon>Streptomycetaceae</taxon>
        <taxon>Streptomyces</taxon>
    </lineage>
</organism>
<gene>
    <name evidence="4" type="ORF">GPJ59_33020</name>
</gene>
<dbReference type="PANTHER" id="PTHR46696:SF1">
    <property type="entry name" value="CYTOCHROME P450 YJIB-RELATED"/>
    <property type="match status" value="1"/>
</dbReference>
<keyword evidence="2" id="KW-0503">Monooxygenase</keyword>
<dbReference type="EMBL" id="WTFF01000421">
    <property type="protein sequence ID" value="MBW5486546.1"/>
    <property type="molecule type" value="Genomic_DNA"/>
</dbReference>
<feature type="transmembrane region" description="Helical" evidence="3">
    <location>
        <begin position="236"/>
        <end position="264"/>
    </location>
</feature>
<protein>
    <submittedName>
        <fullName evidence="4">Cytochrome P450</fullName>
    </submittedName>
</protein>
<dbReference type="Proteomes" id="UP000812013">
    <property type="component" value="Unassembled WGS sequence"/>
</dbReference>
<dbReference type="InterPro" id="IPR017972">
    <property type="entry name" value="Cyt_P450_CS"/>
</dbReference>
<comment type="similarity">
    <text evidence="1 2">Belongs to the cytochrome P450 family.</text>
</comment>
<proteinExistence type="inferred from homology"/>
<evidence type="ECO:0000313" key="4">
    <source>
        <dbReference type="EMBL" id="MBW5486546.1"/>
    </source>
</evidence>
<keyword evidence="3" id="KW-0472">Membrane</keyword>
<keyword evidence="3" id="KW-0812">Transmembrane</keyword>
<sequence length="410" mass="44808">MSTEQLESAEQQPLLDFPLSRRGDVLPQECGWLREKAPVAKVRTLTGDTAWLVSSYALAKQVLEDERFSLKDTANAGAPRQYALTIPPEVVNNMGNINSAGLRGAVMKALNPRQQGLREVLHATAGELIDTMVAEGGPADLRAGFADPFSAALHCQVLGVPFDDWRRLMSGLDVAFMTAREPFPDSALNWYKDVGYFAEQLAGQLARPAEERTGLLGRFAGLKEADPESAHLTDEMFATVAVSLFGAGAVSTSAFLVLAVLALLQRPELIGYLRDRPERMPKAVDELLRWNLSVGDGLPRIALADVRLGDVLVREGELVLVLLEGANFDPEAFDRPEVLDLERESPNAHLAFGGGRHFCPASALGRAHAEIALEVLVDRLPQLRLAVPAENLVWRTGFIKRLPERLPVAW</sequence>
<evidence type="ECO:0000256" key="1">
    <source>
        <dbReference type="ARBA" id="ARBA00010617"/>
    </source>
</evidence>
<dbReference type="InterPro" id="IPR036396">
    <property type="entry name" value="Cyt_P450_sf"/>
</dbReference>
<evidence type="ECO:0000256" key="3">
    <source>
        <dbReference type="SAM" id="Phobius"/>
    </source>
</evidence>
<dbReference type="SUPFAM" id="SSF48264">
    <property type="entry name" value="Cytochrome P450"/>
    <property type="match status" value="1"/>
</dbReference>
<evidence type="ECO:0000313" key="5">
    <source>
        <dbReference type="Proteomes" id="UP000812013"/>
    </source>
</evidence>
<dbReference type="InterPro" id="IPR001128">
    <property type="entry name" value="Cyt_P450"/>
</dbReference>
<accession>A0ABS6ZIK5</accession>
<dbReference type="RefSeq" id="WP_219671609.1">
    <property type="nucleotide sequence ID" value="NZ_WTFF01000421.1"/>
</dbReference>
<dbReference type="Gene3D" id="1.10.630.10">
    <property type="entry name" value="Cytochrome P450"/>
    <property type="match status" value="1"/>
</dbReference>
<dbReference type="PRINTS" id="PR00359">
    <property type="entry name" value="BP450"/>
</dbReference>
<dbReference type="PANTHER" id="PTHR46696">
    <property type="entry name" value="P450, PUTATIVE (EUROFUNG)-RELATED"/>
    <property type="match status" value="1"/>
</dbReference>
<keyword evidence="3" id="KW-1133">Transmembrane helix</keyword>
<keyword evidence="2" id="KW-0408">Iron</keyword>
<reference evidence="4 5" key="1">
    <citation type="submission" date="2019-12" db="EMBL/GenBank/DDBJ databases">
        <title>Genome sequence of Streptomyces bambusae.</title>
        <authorList>
            <person name="Bansal K."/>
            <person name="Choksket S."/>
            <person name="Korpole S."/>
            <person name="Patil P.B."/>
        </authorList>
    </citation>
    <scope>NUCLEOTIDE SEQUENCE [LARGE SCALE GENOMIC DNA]</scope>
    <source>
        <strain evidence="4 5">SK60</strain>
    </source>
</reference>
<comment type="caution">
    <text evidence="4">The sequence shown here is derived from an EMBL/GenBank/DDBJ whole genome shotgun (WGS) entry which is preliminary data.</text>
</comment>
<dbReference type="InterPro" id="IPR002397">
    <property type="entry name" value="Cyt_P450_B"/>
</dbReference>
<name>A0ABS6ZIK5_9ACTN</name>